<proteinExistence type="predicted"/>
<keyword evidence="3" id="KW-1185">Reference proteome</keyword>
<sequence>MLMSPNQPPPPDQLVSGGLRLSPAGRLSRFILNPAGLRRYSSFNSLIETTGHLLHGSYPNNTPPDKPNGDLHISMATTLPHSINTMATSLHTTPPTPPSPPPPPLHRLMTASMELDRPHEVHRHYNGHMVSDVTAMDGISIVVIIAA</sequence>
<feature type="region of interest" description="Disordered" evidence="1">
    <location>
        <begin position="1"/>
        <end position="20"/>
    </location>
</feature>
<organism evidence="2 3">
    <name type="scientific">Paralvinella palmiformis</name>
    <dbReference type="NCBI Taxonomy" id="53620"/>
    <lineage>
        <taxon>Eukaryota</taxon>
        <taxon>Metazoa</taxon>
        <taxon>Spiralia</taxon>
        <taxon>Lophotrochozoa</taxon>
        <taxon>Annelida</taxon>
        <taxon>Polychaeta</taxon>
        <taxon>Sedentaria</taxon>
        <taxon>Canalipalpata</taxon>
        <taxon>Terebellida</taxon>
        <taxon>Terebelliformia</taxon>
        <taxon>Alvinellidae</taxon>
        <taxon>Paralvinella</taxon>
    </lineage>
</organism>
<gene>
    <name evidence="2" type="ORF">LSH36_396g02004</name>
</gene>
<name>A0AAD9JD33_9ANNE</name>
<reference evidence="2" key="1">
    <citation type="journal article" date="2023" name="Mol. Biol. Evol.">
        <title>Third-Generation Sequencing Reveals the Adaptive Role of the Epigenome in Three Deep-Sea Polychaetes.</title>
        <authorList>
            <person name="Perez M."/>
            <person name="Aroh O."/>
            <person name="Sun Y."/>
            <person name="Lan Y."/>
            <person name="Juniper S.K."/>
            <person name="Young C.R."/>
            <person name="Angers B."/>
            <person name="Qian P.Y."/>
        </authorList>
    </citation>
    <scope>NUCLEOTIDE SEQUENCE</scope>
    <source>
        <strain evidence="2">P08H-3</strain>
    </source>
</reference>
<evidence type="ECO:0000313" key="3">
    <source>
        <dbReference type="Proteomes" id="UP001208570"/>
    </source>
</evidence>
<dbReference type="AlphaFoldDB" id="A0AAD9JD33"/>
<dbReference type="Proteomes" id="UP001208570">
    <property type="component" value="Unassembled WGS sequence"/>
</dbReference>
<comment type="caution">
    <text evidence="2">The sequence shown here is derived from an EMBL/GenBank/DDBJ whole genome shotgun (WGS) entry which is preliminary data.</text>
</comment>
<feature type="compositionally biased region" description="Pro residues" evidence="1">
    <location>
        <begin position="1"/>
        <end position="12"/>
    </location>
</feature>
<evidence type="ECO:0000313" key="2">
    <source>
        <dbReference type="EMBL" id="KAK2150659.1"/>
    </source>
</evidence>
<accession>A0AAD9JD33</accession>
<dbReference type="EMBL" id="JAODUP010000396">
    <property type="protein sequence ID" value="KAK2150659.1"/>
    <property type="molecule type" value="Genomic_DNA"/>
</dbReference>
<protein>
    <submittedName>
        <fullName evidence="2">Uncharacterized protein</fullName>
    </submittedName>
</protein>
<evidence type="ECO:0000256" key="1">
    <source>
        <dbReference type="SAM" id="MobiDB-lite"/>
    </source>
</evidence>